<gene>
    <name evidence="2" type="ORF">SHELI_v1c03800</name>
</gene>
<feature type="compositionally biased region" description="Low complexity" evidence="1">
    <location>
        <begin position="11"/>
        <end position="25"/>
    </location>
</feature>
<dbReference type="Proteomes" id="UP000094378">
    <property type="component" value="Chromosome"/>
</dbReference>
<accession>A0A1B3SK73</accession>
<evidence type="ECO:0000313" key="2">
    <source>
        <dbReference type="EMBL" id="AOG60333.1"/>
    </source>
</evidence>
<proteinExistence type="predicted"/>
<evidence type="ECO:0000313" key="3">
    <source>
        <dbReference type="Proteomes" id="UP000094378"/>
    </source>
</evidence>
<keyword evidence="3" id="KW-1185">Reference proteome</keyword>
<dbReference type="KEGG" id="shj:SHELI_v1c03800"/>
<sequence length="52" mass="5272">MGDDMSKKSTSKVTSSKVATKASAALKDGRSSARTKSIAGSALAQAKGKDKK</sequence>
<dbReference type="AlphaFoldDB" id="A0A1B3SK73"/>
<protein>
    <submittedName>
        <fullName evidence="2">Uncharacterized protein</fullName>
    </submittedName>
</protein>
<feature type="region of interest" description="Disordered" evidence="1">
    <location>
        <begin position="1"/>
        <end position="52"/>
    </location>
</feature>
<evidence type="ECO:0000256" key="1">
    <source>
        <dbReference type="SAM" id="MobiDB-lite"/>
    </source>
</evidence>
<name>A0A1B3SK73_9MOLU</name>
<dbReference type="EMBL" id="CP017015">
    <property type="protein sequence ID" value="AOG60333.1"/>
    <property type="molecule type" value="Genomic_DNA"/>
</dbReference>
<reference evidence="2 3" key="1">
    <citation type="submission" date="2016-08" db="EMBL/GenBank/DDBJ databases">
        <title>Complete genome sequence of Spiroplasma helicoides TABS-2 (DSM 22551).</title>
        <authorList>
            <person name="Shen W.-Y."/>
            <person name="Lo W.-S."/>
            <person name="Lai Y.-C."/>
            <person name="Kuo C.-H."/>
        </authorList>
    </citation>
    <scope>NUCLEOTIDE SEQUENCE [LARGE SCALE GENOMIC DNA]</scope>
    <source>
        <strain evidence="2 3">TABS-2</strain>
    </source>
</reference>
<dbReference type="PATRIC" id="fig|216938.3.peg.382"/>
<organism evidence="2 3">
    <name type="scientific">Spiroplasma helicoides</name>
    <dbReference type="NCBI Taxonomy" id="216938"/>
    <lineage>
        <taxon>Bacteria</taxon>
        <taxon>Bacillati</taxon>
        <taxon>Mycoplasmatota</taxon>
        <taxon>Mollicutes</taxon>
        <taxon>Entomoplasmatales</taxon>
        <taxon>Spiroplasmataceae</taxon>
        <taxon>Spiroplasma</taxon>
    </lineage>
</organism>